<dbReference type="GeneID" id="20040890"/>
<dbReference type="EMBL" id="KI965571">
    <property type="protein sequence ID" value="EUD64004.1"/>
    <property type="molecule type" value="Genomic_DNA"/>
</dbReference>
<name>W7A4I7_9APIC</name>
<dbReference type="Proteomes" id="UP000030640">
    <property type="component" value="Unassembled WGS sequence"/>
</dbReference>
<organism evidence="2 3">
    <name type="scientific">Plasmodium inui San Antonio 1</name>
    <dbReference type="NCBI Taxonomy" id="1237626"/>
    <lineage>
        <taxon>Eukaryota</taxon>
        <taxon>Sar</taxon>
        <taxon>Alveolata</taxon>
        <taxon>Apicomplexa</taxon>
        <taxon>Aconoidasida</taxon>
        <taxon>Haemosporida</taxon>
        <taxon>Plasmodiidae</taxon>
        <taxon>Plasmodium</taxon>
        <taxon>Plasmodium (Plasmodium)</taxon>
    </lineage>
</organism>
<reference evidence="2 3" key="1">
    <citation type="submission" date="2013-02" db="EMBL/GenBank/DDBJ databases">
        <title>The Genome Sequence of Plasmodium inui San Antonio 1.</title>
        <authorList>
            <consortium name="The Broad Institute Genome Sequencing Platform"/>
            <consortium name="The Broad Institute Genome Sequencing Center for Infectious Disease"/>
            <person name="Neafsey D."/>
            <person name="Cheeseman I."/>
            <person name="Volkman S."/>
            <person name="Adams J."/>
            <person name="Walker B."/>
            <person name="Young S.K."/>
            <person name="Zeng Q."/>
            <person name="Gargeya S."/>
            <person name="Fitzgerald M."/>
            <person name="Haas B."/>
            <person name="Abouelleil A."/>
            <person name="Alvarado L."/>
            <person name="Arachchi H.M."/>
            <person name="Berlin A.M."/>
            <person name="Chapman S.B."/>
            <person name="Dewar J."/>
            <person name="Goldberg J."/>
            <person name="Griggs A."/>
            <person name="Gujja S."/>
            <person name="Hansen M."/>
            <person name="Howarth C."/>
            <person name="Imamovic A."/>
            <person name="Larimer J."/>
            <person name="McCowan C."/>
            <person name="Murphy C."/>
            <person name="Neiman D."/>
            <person name="Pearson M."/>
            <person name="Priest M."/>
            <person name="Roberts A."/>
            <person name="Saif S."/>
            <person name="Shea T."/>
            <person name="Sisk P."/>
            <person name="Sykes S."/>
            <person name="Wortman J."/>
            <person name="Nusbaum C."/>
            <person name="Birren B."/>
        </authorList>
    </citation>
    <scope>NUCLEOTIDE SEQUENCE [LARGE SCALE GENOMIC DNA]</scope>
    <source>
        <strain evidence="2 3">San Antonio 1</strain>
    </source>
</reference>
<keyword evidence="1" id="KW-0812">Transmembrane</keyword>
<proteinExistence type="predicted"/>
<evidence type="ECO:0000313" key="3">
    <source>
        <dbReference type="Proteomes" id="UP000030640"/>
    </source>
</evidence>
<protein>
    <submittedName>
        <fullName evidence="2">Uncharacterized protein</fullName>
    </submittedName>
</protein>
<gene>
    <name evidence="2" type="ORF">C922_05616</name>
</gene>
<keyword evidence="1" id="KW-0472">Membrane</keyword>
<evidence type="ECO:0000313" key="2">
    <source>
        <dbReference type="EMBL" id="EUD64004.1"/>
    </source>
</evidence>
<sequence>MTVGASSGGGSEKLPIGWIVGGLAIVAYVVNIYGLYRIFNEKPPAIRRGLPTTKSIQVLYQIAGTHPEWME</sequence>
<keyword evidence="1" id="KW-1133">Transmembrane helix</keyword>
<dbReference type="RefSeq" id="XP_008819409.1">
    <property type="nucleotide sequence ID" value="XM_008821187.1"/>
</dbReference>
<feature type="transmembrane region" description="Helical" evidence="1">
    <location>
        <begin position="16"/>
        <end position="39"/>
    </location>
</feature>
<evidence type="ECO:0000256" key="1">
    <source>
        <dbReference type="SAM" id="Phobius"/>
    </source>
</evidence>
<keyword evidence="3" id="KW-1185">Reference proteome</keyword>
<dbReference type="VEuPathDB" id="PlasmoDB:C922_05616"/>
<accession>W7A4I7</accession>
<dbReference type="AlphaFoldDB" id="W7A4I7"/>